<dbReference type="RefSeq" id="WP_179745436.1">
    <property type="nucleotide sequence ID" value="NZ_JACCAS010000002.1"/>
</dbReference>
<dbReference type="InterPro" id="IPR012893">
    <property type="entry name" value="HipA-like_C"/>
</dbReference>
<evidence type="ECO:0000259" key="4">
    <source>
        <dbReference type="Pfam" id="PF07804"/>
    </source>
</evidence>
<dbReference type="Proteomes" id="UP000540929">
    <property type="component" value="Unassembled WGS sequence"/>
</dbReference>
<evidence type="ECO:0000313" key="7">
    <source>
        <dbReference type="Proteomes" id="UP000540929"/>
    </source>
</evidence>
<feature type="domain" description="HipA N-terminal subdomain 1" evidence="5">
    <location>
        <begin position="9"/>
        <end position="105"/>
    </location>
</feature>
<keyword evidence="7" id="KW-1185">Reference proteome</keyword>
<evidence type="ECO:0000259" key="5">
    <source>
        <dbReference type="Pfam" id="PF13657"/>
    </source>
</evidence>
<keyword evidence="3 6" id="KW-0418">Kinase</keyword>
<name>A0A7Z0BAL1_9BURK</name>
<dbReference type="Pfam" id="PF07804">
    <property type="entry name" value="HipA_C"/>
    <property type="match status" value="1"/>
</dbReference>
<dbReference type="Pfam" id="PF13657">
    <property type="entry name" value="Couple_hipA"/>
    <property type="match status" value="1"/>
</dbReference>
<proteinExistence type="inferred from homology"/>
<gene>
    <name evidence="6" type="ORF">GGD40_005078</name>
</gene>
<organism evidence="6 7">
    <name type="scientific">Paraburkholderia bryophila</name>
    <dbReference type="NCBI Taxonomy" id="420952"/>
    <lineage>
        <taxon>Bacteria</taxon>
        <taxon>Pseudomonadati</taxon>
        <taxon>Pseudomonadota</taxon>
        <taxon>Betaproteobacteria</taxon>
        <taxon>Burkholderiales</taxon>
        <taxon>Burkholderiaceae</taxon>
        <taxon>Paraburkholderia</taxon>
    </lineage>
</organism>
<dbReference type="GO" id="GO:0005829">
    <property type="term" value="C:cytosol"/>
    <property type="evidence" value="ECO:0007669"/>
    <property type="project" value="TreeGrafter"/>
</dbReference>
<evidence type="ECO:0000313" key="6">
    <source>
        <dbReference type="EMBL" id="NYH25507.1"/>
    </source>
</evidence>
<protein>
    <submittedName>
        <fullName evidence="6">Serine/threonine-protein kinase HipA</fullName>
        <ecNumber evidence="6">2.7.11.1</ecNumber>
    </submittedName>
</protein>
<dbReference type="EC" id="2.7.11.1" evidence="6"/>
<feature type="domain" description="HipA-like C-terminal" evidence="4">
    <location>
        <begin position="157"/>
        <end position="403"/>
    </location>
</feature>
<dbReference type="PANTHER" id="PTHR37419:SF1">
    <property type="entry name" value="SERINE_THREONINE-PROTEIN KINASE TOXIN HIPA"/>
    <property type="match status" value="1"/>
</dbReference>
<sequence>MSEHSLYAFTETLPVGKLSHDAQAGRYSFQYADAWAAAHQSFYLSPAIPLHREPESPGAVQRFLENLLPEGRALDIASVFNQVSKGNTFALINVLGKEPVGAFSFVALDASEEKAARIMREQLLEPIRRPLPDEELSQRIRERDAIPFPVWDRKVRLSLAGYQDKLQVLVEDSQLSLADGSLSSTHLLKPESLNPRMPFMVANEHFCMSVAARLRMPVAPVAIRRIPEPILLIERFDREVKWRDGQVDQVHRLHVIDSCQALDLPRDFKYERNLGAGENVRNIREGVSFERLFTLLDQMVTPATARPFLLRWALLQLMLGNSDAHGKNISFFAGPAGLTPAPMYDIVSVNVYGRDVEADMAMAYGDVFVLEDITPYALADFAKRTNTPPATLAREIVRMADAILRHAPEQAASAVYSEDERAHVKRISDFACVQATRLRGLAREVPKVNPNLL</sequence>
<evidence type="ECO:0000256" key="2">
    <source>
        <dbReference type="ARBA" id="ARBA00022679"/>
    </source>
</evidence>
<evidence type="ECO:0000256" key="1">
    <source>
        <dbReference type="ARBA" id="ARBA00010164"/>
    </source>
</evidence>
<keyword evidence="2 6" id="KW-0808">Transferase</keyword>
<dbReference type="EMBL" id="JACCAS010000002">
    <property type="protein sequence ID" value="NYH25507.1"/>
    <property type="molecule type" value="Genomic_DNA"/>
</dbReference>
<dbReference type="AlphaFoldDB" id="A0A7Z0BAL1"/>
<comment type="similarity">
    <text evidence="1">Belongs to the HipA Ser/Thr kinase family.</text>
</comment>
<dbReference type="GO" id="GO:0004674">
    <property type="term" value="F:protein serine/threonine kinase activity"/>
    <property type="evidence" value="ECO:0007669"/>
    <property type="project" value="UniProtKB-EC"/>
</dbReference>
<accession>A0A7Z0BAL1</accession>
<reference evidence="6 7" key="1">
    <citation type="submission" date="2020-07" db="EMBL/GenBank/DDBJ databases">
        <title>Exploring microbial biodiversity for novel pathways involved in the catabolism of aromatic compounds derived from lignin.</title>
        <authorList>
            <person name="Elkins J."/>
        </authorList>
    </citation>
    <scope>NUCLEOTIDE SEQUENCE [LARGE SCALE GENOMIC DNA]</scope>
    <source>
        <strain evidence="6 7">H2C3C</strain>
    </source>
</reference>
<dbReference type="PANTHER" id="PTHR37419">
    <property type="entry name" value="SERINE/THREONINE-PROTEIN KINASE TOXIN HIPA"/>
    <property type="match status" value="1"/>
</dbReference>
<dbReference type="InterPro" id="IPR052028">
    <property type="entry name" value="HipA_Ser/Thr_kinase"/>
</dbReference>
<evidence type="ECO:0000256" key="3">
    <source>
        <dbReference type="ARBA" id="ARBA00022777"/>
    </source>
</evidence>
<dbReference type="InterPro" id="IPR017508">
    <property type="entry name" value="HipA_N1"/>
</dbReference>
<dbReference type="NCBIfam" id="TIGR03071">
    <property type="entry name" value="couple_hipA"/>
    <property type="match status" value="1"/>
</dbReference>
<comment type="caution">
    <text evidence="6">The sequence shown here is derived from an EMBL/GenBank/DDBJ whole genome shotgun (WGS) entry which is preliminary data.</text>
</comment>